<evidence type="ECO:0000313" key="3">
    <source>
        <dbReference type="EMBL" id="EFI34472.1"/>
    </source>
</evidence>
<name>D6SNZ6_9BACT</name>
<comment type="caution">
    <text evidence="3">The sequence shown here is derived from an EMBL/GenBank/DDBJ whole genome shotgun (WGS) entry which is preliminary data.</text>
</comment>
<dbReference type="Gene3D" id="1.25.40.10">
    <property type="entry name" value="Tetratricopeptide repeat domain"/>
    <property type="match status" value="1"/>
</dbReference>
<organism evidence="3 4">
    <name type="scientific">Desulfonatronospira thiodismutans ASO3-1</name>
    <dbReference type="NCBI Taxonomy" id="555779"/>
    <lineage>
        <taxon>Bacteria</taxon>
        <taxon>Pseudomonadati</taxon>
        <taxon>Thermodesulfobacteriota</taxon>
        <taxon>Desulfovibrionia</taxon>
        <taxon>Desulfovibrionales</taxon>
        <taxon>Desulfonatronovibrionaceae</taxon>
        <taxon>Desulfonatronospira</taxon>
    </lineage>
</organism>
<feature type="domain" description="CCHC-type" evidence="2">
    <location>
        <begin position="342"/>
        <end position="356"/>
    </location>
</feature>
<evidence type="ECO:0000256" key="1">
    <source>
        <dbReference type="SAM" id="Phobius"/>
    </source>
</evidence>
<evidence type="ECO:0000313" key="4">
    <source>
        <dbReference type="Proteomes" id="UP000005496"/>
    </source>
</evidence>
<keyword evidence="1" id="KW-0472">Membrane</keyword>
<dbReference type="InterPro" id="IPR011990">
    <property type="entry name" value="TPR-like_helical_dom_sf"/>
</dbReference>
<dbReference type="AlphaFoldDB" id="D6SNZ6"/>
<dbReference type="EMBL" id="ACJN02000002">
    <property type="protein sequence ID" value="EFI34472.1"/>
    <property type="molecule type" value="Genomic_DNA"/>
</dbReference>
<dbReference type="RefSeq" id="WP_008869794.1">
    <property type="nucleotide sequence ID" value="NZ_ACJN02000002.1"/>
</dbReference>
<evidence type="ECO:0000259" key="2">
    <source>
        <dbReference type="PROSITE" id="PS50158"/>
    </source>
</evidence>
<dbReference type="OrthoDB" id="5439622at2"/>
<dbReference type="Pfam" id="PF13432">
    <property type="entry name" value="TPR_16"/>
    <property type="match status" value="1"/>
</dbReference>
<feature type="transmembrane region" description="Helical" evidence="1">
    <location>
        <begin position="785"/>
        <end position="808"/>
    </location>
</feature>
<sequence length="861" mass="98700">MYNLSQLTGKLTEPAKTEMVAQGYAAWMTWSQELPDSIPETLQSFGGWEVAREGQQSLWMFPSQDVLHACAQVYRWYLNAGVQVHIRVFTAKLNFGPDMSYSLGLEERIRSLSVEYPRDLEIWVHAKVKENIEPRPGIKLEQAASSFLPEEKQWYYFRATEQAVFTSSFSWLFIVRPAALESEAEQDEAWNRQKTVLQEMCARMGFETFAGHRDHFVVRVDGIRQLKNWSLELLAIFSGRDKHLSCYLLGLDNPGINPAEGIPDRLMPDLKQMEPDCLYLPLKNILQMGRALEILPDARSSQDKKISDLFRAGLGPAYKEELQARLPVCLPAGLTRGGFTTCFYCGQKNHAPGDCPTRQIFNLDYALEQLARVDVHEINQALESLGSEVSSSVSWDELLRGSSPSRLVMRAIMGINYPAQHRTFRLMRRSRGREWPDGLKQLTDPQEDSRWGVMENLRMKQTGFVRNSLNRLCLKHPKDFRPRTMLGFLALEENDFKAARGYWEEAARLGYTPMQQAYHHYLLARLAETGQDFSRAFSLYQQAQKNSPGMLEARYRQGVCLVKNGDVDQAMSIFLELCRDTPEIFNQVLIDPELAQGHQHLMISLYSSWRERRKKARSAEETLQNLNRKARAWFPECHPLHDGFQTRIQGLEGLTSKENYAAFVRMEQGVKELQRDLEKAVGKEVQEVKKRFAKLESDLKDITSRLEAIPLKSIAAGKVYRLLNESRSLLENVRGLNTSTPHGYRQARDELDQAGKCAQLMQKRLRSLRLFRDGVLFLYFMTRSFFWILLGVLLASTLIVGLGTYVGLRREMDWAFSVLEQRQALMQAGVLLVAMLSLALAAIRTTMVFERLKSRYLEGGK</sequence>
<reference evidence="3" key="1">
    <citation type="submission" date="2010-05" db="EMBL/GenBank/DDBJ databases">
        <title>The draft genome of Desulfonatronospira thiodismutans ASO3-1.</title>
        <authorList>
            <consortium name="US DOE Joint Genome Institute (JGI-PGF)"/>
            <person name="Lucas S."/>
            <person name="Copeland A."/>
            <person name="Lapidus A."/>
            <person name="Cheng J.-F."/>
            <person name="Bruce D."/>
            <person name="Goodwin L."/>
            <person name="Pitluck S."/>
            <person name="Chertkov O."/>
            <person name="Brettin T."/>
            <person name="Detter J.C."/>
            <person name="Han C."/>
            <person name="Land M.L."/>
            <person name="Hauser L."/>
            <person name="Kyrpides N."/>
            <person name="Mikhailova N."/>
            <person name="Muyzer G."/>
            <person name="Woyke T."/>
        </authorList>
    </citation>
    <scope>NUCLEOTIDE SEQUENCE [LARGE SCALE GENOMIC DNA]</scope>
    <source>
        <strain evidence="3">ASO3-1</strain>
    </source>
</reference>
<dbReference type="eggNOG" id="COG0457">
    <property type="taxonomic scope" value="Bacteria"/>
</dbReference>
<dbReference type="SUPFAM" id="SSF48452">
    <property type="entry name" value="TPR-like"/>
    <property type="match status" value="1"/>
</dbReference>
<dbReference type="PROSITE" id="PS50158">
    <property type="entry name" value="ZF_CCHC"/>
    <property type="match status" value="1"/>
</dbReference>
<keyword evidence="1" id="KW-0812">Transmembrane</keyword>
<dbReference type="GO" id="GO:0008270">
    <property type="term" value="F:zinc ion binding"/>
    <property type="evidence" value="ECO:0007669"/>
    <property type="project" value="InterPro"/>
</dbReference>
<gene>
    <name evidence="3" type="ORF">Dthio_PD1831</name>
</gene>
<dbReference type="InterPro" id="IPR001878">
    <property type="entry name" value="Znf_CCHC"/>
</dbReference>
<dbReference type="GO" id="GO:0003676">
    <property type="term" value="F:nucleic acid binding"/>
    <property type="evidence" value="ECO:0007669"/>
    <property type="project" value="InterPro"/>
</dbReference>
<dbReference type="Proteomes" id="UP000005496">
    <property type="component" value="Unassembled WGS sequence"/>
</dbReference>
<protein>
    <recommendedName>
        <fullName evidence="2">CCHC-type domain-containing protein</fullName>
    </recommendedName>
</protein>
<keyword evidence="1" id="KW-1133">Transmembrane helix</keyword>
<proteinExistence type="predicted"/>
<keyword evidence="4" id="KW-1185">Reference proteome</keyword>
<accession>D6SNZ6</accession>
<feature type="transmembrane region" description="Helical" evidence="1">
    <location>
        <begin position="829"/>
        <end position="849"/>
    </location>
</feature>